<dbReference type="InterPro" id="IPR000884">
    <property type="entry name" value="TSP1_rpt"/>
</dbReference>
<dbReference type="InterPro" id="IPR036383">
    <property type="entry name" value="TSP1_rpt_sf"/>
</dbReference>
<dbReference type="PANTHER" id="PTHR13723">
    <property type="entry name" value="ADAMTS A DISINTEGRIN AND METALLOPROTEASE WITH THROMBOSPONDIN MOTIFS PROTEASE"/>
    <property type="match status" value="1"/>
</dbReference>
<dbReference type="PROSITE" id="PS50900">
    <property type="entry name" value="PLAC"/>
    <property type="match status" value="1"/>
</dbReference>
<keyword evidence="4" id="KW-0677">Repeat</keyword>
<evidence type="ECO:0000313" key="7">
    <source>
        <dbReference type="Ensembl" id="ENSPMAP00000009697.1"/>
    </source>
</evidence>
<dbReference type="GO" id="GO:0006508">
    <property type="term" value="P:proteolysis"/>
    <property type="evidence" value="ECO:0007669"/>
    <property type="project" value="TreeGrafter"/>
</dbReference>
<dbReference type="Ensembl" id="ENSPMAT00000009738.1">
    <property type="protein sequence ID" value="ENSPMAP00000009697.1"/>
    <property type="gene ID" value="ENSPMAG00000008801.1"/>
</dbReference>
<dbReference type="Pfam" id="PF08686">
    <property type="entry name" value="PLAC"/>
    <property type="match status" value="1"/>
</dbReference>
<evidence type="ECO:0000256" key="2">
    <source>
        <dbReference type="ARBA" id="ARBA00022525"/>
    </source>
</evidence>
<dbReference type="Gene3D" id="2.20.100.10">
    <property type="entry name" value="Thrombospondin type-1 (TSP1) repeat"/>
    <property type="match status" value="2"/>
</dbReference>
<dbReference type="InterPro" id="IPR050439">
    <property type="entry name" value="ADAMTS_ADAMTS-like"/>
</dbReference>
<evidence type="ECO:0000259" key="6">
    <source>
        <dbReference type="PROSITE" id="PS50900"/>
    </source>
</evidence>
<sequence>QCSATCGPGVQRRSVSCGERDAGGALRESPSRRCRQLPKPPASTERPCRLASCPADHPLYSYFIKTHLTLQWSKCTVSCGGGVQTRAVRCASQGHPAHGCLPHLRPPMSAACNTHFCPHDASLPNTAEDSGCRDQFGWCSLVPQHGMCSHSFYGRQCCRSCAGAN</sequence>
<organism evidence="7">
    <name type="scientific">Petromyzon marinus</name>
    <name type="common">Sea lamprey</name>
    <dbReference type="NCBI Taxonomy" id="7757"/>
    <lineage>
        <taxon>Eukaryota</taxon>
        <taxon>Metazoa</taxon>
        <taxon>Chordata</taxon>
        <taxon>Craniata</taxon>
        <taxon>Vertebrata</taxon>
        <taxon>Cyclostomata</taxon>
        <taxon>Hyperoartia</taxon>
        <taxon>Petromyzontiformes</taxon>
        <taxon>Petromyzontidae</taxon>
        <taxon>Petromyzon</taxon>
    </lineage>
</organism>
<evidence type="ECO:0000256" key="4">
    <source>
        <dbReference type="ARBA" id="ARBA00022737"/>
    </source>
</evidence>
<reference evidence="7" key="1">
    <citation type="submission" date="2025-08" db="UniProtKB">
        <authorList>
            <consortium name="Ensembl"/>
        </authorList>
    </citation>
    <scope>IDENTIFICATION</scope>
</reference>
<proteinExistence type="predicted"/>
<dbReference type="STRING" id="7757.ENSPMAP00000009697"/>
<dbReference type="HOGENOM" id="CLU_107870_0_0_1"/>
<dbReference type="InterPro" id="IPR010909">
    <property type="entry name" value="PLAC"/>
</dbReference>
<dbReference type="GeneTree" id="ENSGT00940000159433"/>
<dbReference type="GO" id="GO:0031012">
    <property type="term" value="C:extracellular matrix"/>
    <property type="evidence" value="ECO:0007669"/>
    <property type="project" value="TreeGrafter"/>
</dbReference>
<dbReference type="Pfam" id="PF19030">
    <property type="entry name" value="TSP1_ADAMTS"/>
    <property type="match status" value="2"/>
</dbReference>
<evidence type="ECO:0000256" key="1">
    <source>
        <dbReference type="ARBA" id="ARBA00004613"/>
    </source>
</evidence>
<protein>
    <recommendedName>
        <fullName evidence="6">PLAC domain-containing protein</fullName>
    </recommendedName>
</protein>
<evidence type="ECO:0000256" key="3">
    <source>
        <dbReference type="ARBA" id="ARBA00022729"/>
    </source>
</evidence>
<dbReference type="GO" id="GO:0005576">
    <property type="term" value="C:extracellular region"/>
    <property type="evidence" value="ECO:0007669"/>
    <property type="project" value="UniProtKB-SubCell"/>
</dbReference>
<keyword evidence="2" id="KW-0964">Secreted</keyword>
<dbReference type="GO" id="GO:0030198">
    <property type="term" value="P:extracellular matrix organization"/>
    <property type="evidence" value="ECO:0007669"/>
    <property type="project" value="TreeGrafter"/>
</dbReference>
<feature type="region of interest" description="Disordered" evidence="5">
    <location>
        <begin position="15"/>
        <end position="46"/>
    </location>
</feature>
<dbReference type="SUPFAM" id="SSF82895">
    <property type="entry name" value="TSP-1 type 1 repeat"/>
    <property type="match status" value="1"/>
</dbReference>
<dbReference type="PROSITE" id="PS50092">
    <property type="entry name" value="TSP1"/>
    <property type="match status" value="2"/>
</dbReference>
<dbReference type="OMA" id="DARRCEM"/>
<dbReference type="GO" id="GO:0004222">
    <property type="term" value="F:metalloendopeptidase activity"/>
    <property type="evidence" value="ECO:0007669"/>
    <property type="project" value="TreeGrafter"/>
</dbReference>
<evidence type="ECO:0000256" key="5">
    <source>
        <dbReference type="SAM" id="MobiDB-lite"/>
    </source>
</evidence>
<accession>S4RWV7</accession>
<dbReference type="PANTHER" id="PTHR13723:SF281">
    <property type="entry name" value="PAPILIN"/>
    <property type="match status" value="1"/>
</dbReference>
<dbReference type="SMART" id="SM00209">
    <property type="entry name" value="TSP1"/>
    <property type="match status" value="1"/>
</dbReference>
<reference evidence="7" key="2">
    <citation type="submission" date="2025-09" db="UniProtKB">
        <authorList>
            <consortium name="Ensembl"/>
        </authorList>
    </citation>
    <scope>IDENTIFICATION</scope>
</reference>
<dbReference type="AlphaFoldDB" id="S4RWV7"/>
<feature type="domain" description="PLAC" evidence="6">
    <location>
        <begin position="128"/>
        <end position="165"/>
    </location>
</feature>
<keyword evidence="3" id="KW-0732">Signal</keyword>
<name>S4RWV7_PETMA</name>
<comment type="subcellular location">
    <subcellularLocation>
        <location evidence="1">Secreted</location>
    </subcellularLocation>
</comment>